<dbReference type="InterPro" id="IPR008984">
    <property type="entry name" value="SMAD_FHA_dom_sf"/>
</dbReference>
<evidence type="ECO:0000259" key="3">
    <source>
        <dbReference type="PROSITE" id="PS50006"/>
    </source>
</evidence>
<evidence type="ECO:0000313" key="4">
    <source>
        <dbReference type="EMBL" id="KAF9944303.1"/>
    </source>
</evidence>
<dbReference type="SMART" id="SM00240">
    <property type="entry name" value="FHA"/>
    <property type="match status" value="1"/>
</dbReference>
<feature type="compositionally biased region" description="Acidic residues" evidence="1">
    <location>
        <begin position="193"/>
        <end position="202"/>
    </location>
</feature>
<feature type="region of interest" description="Disordered" evidence="1">
    <location>
        <begin position="182"/>
        <end position="220"/>
    </location>
</feature>
<dbReference type="PROSITE" id="PS50006">
    <property type="entry name" value="FHA_DOMAIN"/>
    <property type="match status" value="1"/>
</dbReference>
<name>A0A9P6IQX9_MORAP</name>
<dbReference type="EMBL" id="JAAAHY010002521">
    <property type="protein sequence ID" value="KAF9944303.1"/>
    <property type="molecule type" value="Genomic_DNA"/>
</dbReference>
<dbReference type="OrthoDB" id="687730at2759"/>
<organism evidence="4 5">
    <name type="scientific">Mortierella alpina</name>
    <name type="common">Oleaginous fungus</name>
    <name type="synonym">Mortierella renispora</name>
    <dbReference type="NCBI Taxonomy" id="64518"/>
    <lineage>
        <taxon>Eukaryota</taxon>
        <taxon>Fungi</taxon>
        <taxon>Fungi incertae sedis</taxon>
        <taxon>Mucoromycota</taxon>
        <taxon>Mortierellomycotina</taxon>
        <taxon>Mortierellomycetes</taxon>
        <taxon>Mortierellales</taxon>
        <taxon>Mortierellaceae</taxon>
        <taxon>Mortierella</taxon>
    </lineage>
</organism>
<dbReference type="CDD" id="cd00060">
    <property type="entry name" value="FHA"/>
    <property type="match status" value="1"/>
</dbReference>
<keyword evidence="5" id="KW-1185">Reference proteome</keyword>
<dbReference type="AlphaFoldDB" id="A0A9P6IQX9"/>
<evidence type="ECO:0000256" key="2">
    <source>
        <dbReference type="SAM" id="Phobius"/>
    </source>
</evidence>
<feature type="transmembrane region" description="Helical" evidence="2">
    <location>
        <begin position="344"/>
        <end position="365"/>
    </location>
</feature>
<keyword evidence="2" id="KW-0812">Transmembrane</keyword>
<protein>
    <recommendedName>
        <fullName evidence="3">FHA domain-containing protein</fullName>
    </recommendedName>
</protein>
<reference evidence="4" key="1">
    <citation type="journal article" date="2020" name="Fungal Divers.">
        <title>Resolving the Mortierellaceae phylogeny through synthesis of multi-gene phylogenetics and phylogenomics.</title>
        <authorList>
            <person name="Vandepol N."/>
            <person name="Liber J."/>
            <person name="Desiro A."/>
            <person name="Na H."/>
            <person name="Kennedy M."/>
            <person name="Barry K."/>
            <person name="Grigoriev I.V."/>
            <person name="Miller A.N."/>
            <person name="O'Donnell K."/>
            <person name="Stajich J.E."/>
            <person name="Bonito G."/>
        </authorList>
    </citation>
    <scope>NUCLEOTIDE SEQUENCE</scope>
    <source>
        <strain evidence="4">CK1249</strain>
    </source>
</reference>
<dbReference type="SUPFAM" id="SSF49879">
    <property type="entry name" value="SMAD/FHA domain"/>
    <property type="match status" value="1"/>
</dbReference>
<sequence length="367" mass="40590">MSVPKRIIASSPPQDLVIHLEIQLQPAPGNSDSSARSFQPLTRRFIFENHARLLLGRSPSSQSNEKARDRQFLEADLQYGRAQAENGYDNGLFTNQVISKRHAALYEQDGQLMLTDLGSTHGTYVNGRCIEGAYELQDLDRVKLGRNVVRKDVPYEALEFTVRIQKRPVELRDLRADDGVDDELSVRSHSPVLEDEEEDEQDGGSPASTMELESESQLSPERYDWVTDSQQGLESDEQALQGSDEWVLDELDMNAICEEDLTILEAPKSIQVSERSQVVILEKTETEVADDLTQTTEVTHLKVAETIATSCTENATDLKHEKSAIAGKRKAPEAAEQPHTKRTALVAAALAGVVVGSVGTVFTLASF</sequence>
<dbReference type="Pfam" id="PF00498">
    <property type="entry name" value="FHA"/>
    <property type="match status" value="1"/>
</dbReference>
<accession>A0A9P6IQX9</accession>
<keyword evidence="2" id="KW-0472">Membrane</keyword>
<comment type="caution">
    <text evidence="4">The sequence shown here is derived from an EMBL/GenBank/DDBJ whole genome shotgun (WGS) entry which is preliminary data.</text>
</comment>
<feature type="domain" description="FHA" evidence="3">
    <location>
        <begin position="77"/>
        <end position="130"/>
    </location>
</feature>
<dbReference type="InterPro" id="IPR000253">
    <property type="entry name" value="FHA_dom"/>
</dbReference>
<keyword evidence="2" id="KW-1133">Transmembrane helix</keyword>
<gene>
    <name evidence="4" type="ORF">BGZ70_004813</name>
</gene>
<evidence type="ECO:0000313" key="5">
    <source>
        <dbReference type="Proteomes" id="UP000738359"/>
    </source>
</evidence>
<dbReference type="Gene3D" id="2.60.200.20">
    <property type="match status" value="1"/>
</dbReference>
<dbReference type="Proteomes" id="UP000738359">
    <property type="component" value="Unassembled WGS sequence"/>
</dbReference>
<proteinExistence type="predicted"/>
<evidence type="ECO:0000256" key="1">
    <source>
        <dbReference type="SAM" id="MobiDB-lite"/>
    </source>
</evidence>